<evidence type="ECO:0000313" key="3">
    <source>
        <dbReference type="Proteomes" id="UP001449657"/>
    </source>
</evidence>
<evidence type="ECO:0000313" key="2">
    <source>
        <dbReference type="EMBL" id="WZN48889.1"/>
    </source>
</evidence>
<dbReference type="Proteomes" id="UP001449657">
    <property type="component" value="Chromosome"/>
</dbReference>
<feature type="domain" description="MoxR-vWA-beta-propeller ternary system" evidence="1">
    <location>
        <begin position="11"/>
        <end position="229"/>
    </location>
</feature>
<evidence type="ECO:0000259" key="1">
    <source>
        <dbReference type="Pfam" id="PF19918"/>
    </source>
</evidence>
<proteinExistence type="predicted"/>
<organism evidence="2 3">
    <name type="scientific">Chitinophaga caseinilytica</name>
    <dbReference type="NCBI Taxonomy" id="2267521"/>
    <lineage>
        <taxon>Bacteria</taxon>
        <taxon>Pseudomonadati</taxon>
        <taxon>Bacteroidota</taxon>
        <taxon>Chitinophagia</taxon>
        <taxon>Chitinophagales</taxon>
        <taxon>Chitinophagaceae</taxon>
        <taxon>Chitinophaga</taxon>
    </lineage>
</organism>
<dbReference type="InterPro" id="IPR045552">
    <property type="entry name" value="bpX2"/>
</dbReference>
<dbReference type="RefSeq" id="WP_341843467.1">
    <property type="nucleotide sequence ID" value="NZ_CP149792.1"/>
</dbReference>
<dbReference type="Pfam" id="PF19918">
    <property type="entry name" value="bpX2"/>
    <property type="match status" value="1"/>
</dbReference>
<dbReference type="EMBL" id="CP150096">
    <property type="protein sequence ID" value="WZN48889.1"/>
    <property type="molecule type" value="Genomic_DNA"/>
</dbReference>
<protein>
    <recommendedName>
        <fullName evidence="1">MoxR-vWA-beta-propeller ternary system domain-containing protein</fullName>
    </recommendedName>
</protein>
<gene>
    <name evidence="2" type="ORF">WJU22_11980</name>
</gene>
<name>A0ABZ2ZEK7_9BACT</name>
<accession>A0ABZ2ZEK7</accession>
<keyword evidence="3" id="KW-1185">Reference proteome</keyword>
<sequence>MTGIVIAVRPSDAGGLSSFRNFPGLEAAEGEGLLWFRAPMDFPWRNVPCEGAWRVDAEQRLIPFGKTVPEKRLPELTWRPVAEVLPVKLPVSGMPAGKVRAVVVRPEKTDDGPEPSFLRLPWQVWRDYALGAPKVRLQNWMFVRTAENEALVLGAPVPPLPGHAYVLQEDALLVPEGWLFRSAFELELLLEGLKSTQSEPSIYLFGQDGMCERIPAAIFVPATRQAVRAADQTATHE</sequence>
<reference evidence="2 3" key="1">
    <citation type="submission" date="2024-03" db="EMBL/GenBank/DDBJ databases">
        <title>Chitinophaga caseinilytica sp. nov., a casein hydrolysing bacterium isolated from forest soil.</title>
        <authorList>
            <person name="Lee D.S."/>
            <person name="Han D.M."/>
            <person name="Baek J.H."/>
            <person name="Choi D.G."/>
            <person name="Jeon J.H."/>
            <person name="Jeon C.O."/>
        </authorList>
    </citation>
    <scope>NUCLEOTIDE SEQUENCE [LARGE SCALE GENOMIC DNA]</scope>
    <source>
        <strain evidence="2 3">KACC 19118</strain>
    </source>
</reference>